<evidence type="ECO:0000313" key="3">
    <source>
        <dbReference type="EMBL" id="EXV05145.1"/>
    </source>
</evidence>
<dbReference type="EMBL" id="JELW01000002">
    <property type="protein sequence ID" value="EXV05145.1"/>
    <property type="molecule type" value="Genomic_DNA"/>
</dbReference>
<dbReference type="GO" id="GO:0046491">
    <property type="term" value="P:L-methylmalonyl-CoA metabolic process"/>
    <property type="evidence" value="ECO:0007669"/>
    <property type="project" value="TreeGrafter"/>
</dbReference>
<keyword evidence="3" id="KW-0560">Oxidoreductase</keyword>
<feature type="domain" description="VOC" evidence="2">
    <location>
        <begin position="12"/>
        <end position="133"/>
    </location>
</feature>
<evidence type="ECO:0000256" key="1">
    <source>
        <dbReference type="ARBA" id="ARBA00022723"/>
    </source>
</evidence>
<dbReference type="HOGENOM" id="CLU_046006_18_4_1"/>
<keyword evidence="1" id="KW-0479">Metal-binding</keyword>
<dbReference type="GO" id="GO:0051213">
    <property type="term" value="F:dioxygenase activity"/>
    <property type="evidence" value="ECO:0007669"/>
    <property type="project" value="UniProtKB-KW"/>
</dbReference>
<proteinExistence type="predicted"/>
<protein>
    <submittedName>
        <fullName evidence="3">Glyoxalase/bleomycin resistance protein/dioxygenase superfamily protein</fullName>
    </submittedName>
</protein>
<dbReference type="PANTHER" id="PTHR43048:SF4">
    <property type="entry name" value="RING-CLEAVING DIOXYGENASE-RELATED"/>
    <property type="match status" value="1"/>
</dbReference>
<evidence type="ECO:0000313" key="4">
    <source>
        <dbReference type="Proteomes" id="UP000030151"/>
    </source>
</evidence>
<dbReference type="PANTHER" id="PTHR43048">
    <property type="entry name" value="METHYLMALONYL-COA EPIMERASE"/>
    <property type="match status" value="1"/>
</dbReference>
<organism evidence="3 4">
    <name type="scientific">Metarhizium robertsii</name>
    <dbReference type="NCBI Taxonomy" id="568076"/>
    <lineage>
        <taxon>Eukaryota</taxon>
        <taxon>Fungi</taxon>
        <taxon>Dikarya</taxon>
        <taxon>Ascomycota</taxon>
        <taxon>Pezizomycotina</taxon>
        <taxon>Sordariomycetes</taxon>
        <taxon>Hypocreomycetidae</taxon>
        <taxon>Hypocreales</taxon>
        <taxon>Clavicipitaceae</taxon>
        <taxon>Metarhizium</taxon>
    </lineage>
</organism>
<dbReference type="SUPFAM" id="SSF54593">
    <property type="entry name" value="Glyoxalase/Bleomycin resistance protein/Dihydroxybiphenyl dioxygenase"/>
    <property type="match status" value="1"/>
</dbReference>
<keyword evidence="3" id="KW-0223">Dioxygenase</keyword>
<dbReference type="InterPro" id="IPR029068">
    <property type="entry name" value="Glyas_Bleomycin-R_OHBP_Dase"/>
</dbReference>
<dbReference type="Proteomes" id="UP000030151">
    <property type="component" value="Unassembled WGS sequence"/>
</dbReference>
<gene>
    <name evidence="3" type="ORF">X797_002832</name>
</gene>
<sequence>MATATFAEPLLTISAMSLFTEDLAASKAFYTDVFGARVLNEDAESCAVKFNNLIINLLAASAGEELVQPAKVAPPEAGKRFQLSIWVDDLDAAMAKLRSKGVTFLSGPEVKPWGLKTVTFDDPAGHNWEIAQDVTK</sequence>
<dbReference type="InterPro" id="IPR051785">
    <property type="entry name" value="MMCE/EMCE_epimerase"/>
</dbReference>
<evidence type="ECO:0000259" key="2">
    <source>
        <dbReference type="PROSITE" id="PS51819"/>
    </source>
</evidence>
<dbReference type="OrthoDB" id="5209146at2759"/>
<comment type="caution">
    <text evidence="3">The sequence shown here is derived from an EMBL/GenBank/DDBJ whole genome shotgun (WGS) entry which is preliminary data.</text>
</comment>
<dbReference type="Gene3D" id="3.10.180.10">
    <property type="entry name" value="2,3-Dihydroxybiphenyl 1,2-Dioxygenase, domain 1"/>
    <property type="match status" value="1"/>
</dbReference>
<reference evidence="3 4" key="1">
    <citation type="submission" date="2014-02" db="EMBL/GenBank/DDBJ databases">
        <title>The genome sequence of the entomopathogenic fungus Metarhizium robertsii ARSEF 2575.</title>
        <authorList>
            <person name="Giuliano Garisto Donzelli B."/>
            <person name="Roe B.A."/>
            <person name="Macmil S.L."/>
            <person name="Krasnoff S.B."/>
            <person name="Gibson D.M."/>
        </authorList>
    </citation>
    <scope>NUCLEOTIDE SEQUENCE [LARGE SCALE GENOMIC DNA]</scope>
    <source>
        <strain evidence="3 4">ARSEF 2575</strain>
    </source>
</reference>
<dbReference type="eggNOG" id="ENOG502T80W">
    <property type="taxonomic scope" value="Eukaryota"/>
</dbReference>
<dbReference type="SMR" id="A0A0A1V5L4"/>
<dbReference type="InterPro" id="IPR004360">
    <property type="entry name" value="Glyas_Fos-R_dOase_dom"/>
</dbReference>
<accession>A0A0A1V5L4</accession>
<dbReference type="PROSITE" id="PS51819">
    <property type="entry name" value="VOC"/>
    <property type="match status" value="1"/>
</dbReference>
<dbReference type="Pfam" id="PF00903">
    <property type="entry name" value="Glyoxalase"/>
    <property type="match status" value="1"/>
</dbReference>
<dbReference type="AlphaFoldDB" id="A0A0A1V5L4"/>
<dbReference type="GO" id="GO:0046872">
    <property type="term" value="F:metal ion binding"/>
    <property type="evidence" value="ECO:0007669"/>
    <property type="project" value="UniProtKB-KW"/>
</dbReference>
<name>A0A0A1V5L4_9HYPO</name>
<dbReference type="GO" id="GO:0004493">
    <property type="term" value="F:methylmalonyl-CoA epimerase activity"/>
    <property type="evidence" value="ECO:0007669"/>
    <property type="project" value="TreeGrafter"/>
</dbReference>
<dbReference type="InterPro" id="IPR037523">
    <property type="entry name" value="VOC_core"/>
</dbReference>